<feature type="compositionally biased region" description="Low complexity" evidence="1">
    <location>
        <begin position="796"/>
        <end position="807"/>
    </location>
</feature>
<sequence length="944" mass="103015">MASLFLHPHLADPDDDFFFTRDVVDDAEFRHDHHDAKRRRIENLSRRYLQGHPMIIQSARLRGPFSHRKSTNVTEKTTGQSHEVPQRRMPQRQKVKKLLRKHSSDHGDPSPAPRQVTPEVAAAAPTKESTHEWLRRLEPRAGSPEADGDISRLEDRLDRLESHTPSKPSAPRSIETNPTVNHVLGSNDLRLCWNLKERKKDSRGIASDSLLDLPEFDDSVKARSNSQPTLTSIPLSLQANVDEHSVRPAPDAEHINDQTEPDVKMLDRLAESPRSNPPPDTKASDEAGHTKPKSERAPLTSRSAAFTIPFPSRRTSVIKIAEGQENAPYNGDKPKEPLARPQGSRRLSEPGRPNEKKKRTHALHASPTGFHSPFVYRKASDEEKPRSTAGKREKRKAATARFVEFGSSPLRVDDRELLDGQVQSPSKSEPIPEKNISVEPDTDASDHKYLPQKNILDGLEGSGVAPKSLSQKNIPIEPEVKDVAHEIPFQEKLPDGPEVKDVAHRNPSQDKLPNGPELKGVAHETVPRGNICDQPEENHVARDTMSPENFPDEVDANHMAHKSFSQEDILGNPGANELAQESLPHDFSTQAALVSAQRAFQQQLVSPAKRSDIYNLMDPISDSQNTTPPPTGPMPTFSPITPFRMVNQEPKSTEKPPTSAAPPVSTQDLFNAASPFAFSTVKKPKPRKRVSIGIESLLNPQLRGPEHATPCTTSKGANANADGDTTVADPSTMFAPADVSMVDTGTPALSPSHDRSLPLQSTPSWTPINKPASQPSPPKSTSASPLLYHNHRVQQTPASPSSTAPPTIYHFSLSASQPSNNSVSASSSSTRGRRTRQGQGQGQGRRSNATNNTNSNANTNTNASRSINTNGNVTGNSSIMSAPPPSQQTQSAAPPLSLPDAQQVSGNALLGDDEVVDIDAVVEAADSFLSTWDWRRDLAGVRAA</sequence>
<gene>
    <name evidence="2" type="ORF">IWZ03DRAFT_432022</name>
</gene>
<comment type="caution">
    <text evidence="2">The sequence shown here is derived from an EMBL/GenBank/DDBJ whole genome shotgun (WGS) entry which is preliminary data.</text>
</comment>
<feature type="compositionally biased region" description="Basic and acidic residues" evidence="1">
    <location>
        <begin position="490"/>
        <end position="508"/>
    </location>
</feature>
<feature type="region of interest" description="Disordered" evidence="1">
    <location>
        <begin position="490"/>
        <end position="536"/>
    </location>
</feature>
<feature type="region of interest" description="Disordered" evidence="1">
    <location>
        <begin position="220"/>
        <end position="477"/>
    </location>
</feature>
<feature type="region of interest" description="Disordered" evidence="1">
    <location>
        <begin position="61"/>
        <end position="181"/>
    </location>
</feature>
<protein>
    <submittedName>
        <fullName evidence="2">Uncharacterized protein</fullName>
    </submittedName>
</protein>
<feature type="compositionally biased region" description="Basic and acidic residues" evidence="1">
    <location>
        <begin position="241"/>
        <end position="271"/>
    </location>
</feature>
<proteinExistence type="predicted"/>
<feature type="compositionally biased region" description="Polar residues" evidence="1">
    <location>
        <begin position="71"/>
        <end position="83"/>
    </location>
</feature>
<feature type="compositionally biased region" description="Low complexity" evidence="1">
    <location>
        <begin position="844"/>
        <end position="870"/>
    </location>
</feature>
<evidence type="ECO:0000313" key="2">
    <source>
        <dbReference type="EMBL" id="KAK7511367.1"/>
    </source>
</evidence>
<feature type="compositionally biased region" description="Basic and acidic residues" evidence="1">
    <location>
        <begin position="128"/>
        <end position="139"/>
    </location>
</feature>
<feature type="compositionally biased region" description="Polar residues" evidence="1">
    <location>
        <begin position="758"/>
        <end position="784"/>
    </location>
</feature>
<feature type="compositionally biased region" description="Low complexity" evidence="1">
    <location>
        <begin position="814"/>
        <end position="830"/>
    </location>
</feature>
<reference evidence="2 3" key="1">
    <citation type="submission" date="2024-04" db="EMBL/GenBank/DDBJ databases">
        <title>Phyllosticta paracitricarpa is synonymous to the EU quarantine fungus P. citricarpa based on phylogenomic analyses.</title>
        <authorList>
            <consortium name="Lawrence Berkeley National Laboratory"/>
            <person name="Van Ingen-Buijs V.A."/>
            <person name="Van Westerhoven A.C."/>
            <person name="Haridas S."/>
            <person name="Skiadas P."/>
            <person name="Martin F."/>
            <person name="Groenewald J.Z."/>
            <person name="Crous P.W."/>
            <person name="Seidl M.F."/>
        </authorList>
    </citation>
    <scope>NUCLEOTIDE SEQUENCE [LARGE SCALE GENOMIC DNA]</scope>
    <source>
        <strain evidence="2 3">CBS 123371</strain>
    </source>
</reference>
<accession>A0ABR1KDG8</accession>
<feature type="region of interest" description="Disordered" evidence="1">
    <location>
        <begin position="701"/>
        <end position="905"/>
    </location>
</feature>
<dbReference type="Proteomes" id="UP001363622">
    <property type="component" value="Unassembled WGS sequence"/>
</dbReference>
<dbReference type="EMBL" id="JBBPHU010000012">
    <property type="protein sequence ID" value="KAK7511367.1"/>
    <property type="molecule type" value="Genomic_DNA"/>
</dbReference>
<feature type="compositionally biased region" description="Polar residues" evidence="1">
    <location>
        <begin position="871"/>
        <end position="880"/>
    </location>
</feature>
<feature type="compositionally biased region" description="Basic residues" evidence="1">
    <location>
        <begin position="89"/>
        <end position="101"/>
    </location>
</feature>
<feature type="compositionally biased region" description="Polar residues" evidence="1">
    <location>
        <begin position="222"/>
        <end position="239"/>
    </location>
</feature>
<feature type="compositionally biased region" description="Basic and acidic residues" evidence="1">
    <location>
        <begin position="149"/>
        <end position="164"/>
    </location>
</feature>
<evidence type="ECO:0000313" key="3">
    <source>
        <dbReference type="Proteomes" id="UP001363622"/>
    </source>
</evidence>
<name>A0ABR1KDG8_9PEZI</name>
<organism evidence="2 3">
    <name type="scientific">Phyllosticta citriasiana</name>
    <dbReference type="NCBI Taxonomy" id="595635"/>
    <lineage>
        <taxon>Eukaryota</taxon>
        <taxon>Fungi</taxon>
        <taxon>Dikarya</taxon>
        <taxon>Ascomycota</taxon>
        <taxon>Pezizomycotina</taxon>
        <taxon>Dothideomycetes</taxon>
        <taxon>Dothideomycetes incertae sedis</taxon>
        <taxon>Botryosphaeriales</taxon>
        <taxon>Phyllostictaceae</taxon>
        <taxon>Phyllosticta</taxon>
    </lineage>
</organism>
<feature type="compositionally biased region" description="Basic and acidic residues" evidence="1">
    <location>
        <begin position="282"/>
        <end position="296"/>
    </location>
</feature>
<feature type="region of interest" description="Disordered" evidence="1">
    <location>
        <begin position="617"/>
        <end position="666"/>
    </location>
</feature>
<evidence type="ECO:0000256" key="1">
    <source>
        <dbReference type="SAM" id="MobiDB-lite"/>
    </source>
</evidence>
<keyword evidence="3" id="KW-1185">Reference proteome</keyword>